<keyword evidence="4" id="KW-0564">Palmitate</keyword>
<evidence type="ECO:0000256" key="4">
    <source>
        <dbReference type="ARBA" id="ARBA00023139"/>
    </source>
</evidence>
<dbReference type="Proteomes" id="UP000218887">
    <property type="component" value="Unassembled WGS sequence"/>
</dbReference>
<evidence type="ECO:0000256" key="1">
    <source>
        <dbReference type="ARBA" id="ARBA00022475"/>
    </source>
</evidence>
<organism evidence="7 8">
    <name type="scientific">Virgibacillus profundi</name>
    <dbReference type="NCBI Taxonomy" id="2024555"/>
    <lineage>
        <taxon>Bacteria</taxon>
        <taxon>Bacillati</taxon>
        <taxon>Bacillota</taxon>
        <taxon>Bacilli</taxon>
        <taxon>Bacillales</taxon>
        <taxon>Bacillaceae</taxon>
        <taxon>Virgibacillus</taxon>
    </lineage>
</organism>
<feature type="signal peptide" evidence="6">
    <location>
        <begin position="1"/>
        <end position="23"/>
    </location>
</feature>
<dbReference type="InterPro" id="IPR006059">
    <property type="entry name" value="SBP"/>
</dbReference>
<dbReference type="SUPFAM" id="SSF53850">
    <property type="entry name" value="Periplasmic binding protein-like II"/>
    <property type="match status" value="1"/>
</dbReference>
<dbReference type="AlphaFoldDB" id="A0A2A2IJA9"/>
<feature type="chain" id="PRO_5012832970" evidence="6">
    <location>
        <begin position="24"/>
        <end position="537"/>
    </location>
</feature>
<keyword evidence="3" id="KW-0472">Membrane</keyword>
<dbReference type="EMBL" id="NPOA01000001">
    <property type="protein sequence ID" value="PAV31240.1"/>
    <property type="molecule type" value="Genomic_DNA"/>
</dbReference>
<keyword evidence="2 6" id="KW-0732">Signal</keyword>
<keyword evidence="1" id="KW-1003">Cell membrane</keyword>
<keyword evidence="8" id="KW-1185">Reference proteome</keyword>
<dbReference type="RefSeq" id="WP_095653611.1">
    <property type="nucleotide sequence ID" value="NZ_NPOA01000001.1"/>
</dbReference>
<evidence type="ECO:0000313" key="8">
    <source>
        <dbReference type="Proteomes" id="UP000218887"/>
    </source>
</evidence>
<dbReference type="Gene3D" id="3.40.190.10">
    <property type="entry name" value="Periplasmic binding protein-like II"/>
    <property type="match status" value="2"/>
</dbReference>
<protein>
    <submittedName>
        <fullName evidence="7">ABC transporter substrate-binding protein</fullName>
    </submittedName>
</protein>
<sequence length="537" mass="61442">MNIKKIFSLLLFIAILTGCSDSAEPEDVELDEEQLANLNETGFPIVDEQITLDIFAGKSPATNDDWNDVLIFNKYQEMTNIDINWEMVPVEGLSEKRNIRLAGDTLPDVFHSARFSFADLQTYGSQGMFISLNDLIEDYAPNLSSLFESHPDVKKAITMPDGNIYSLPYLFDPEFTSVLVASRPWIREDWLQQLEMDNPETMEEYYQFLKAVKETDLNGNGEADEIPFGGTSMARLTNWLKGSFGLQNKGMKHGYVDMDPNEEQLRFFPIADEYREMLEYINKLYSEGLIEENIYSIDTTQYLANASEGVYASTDYYSPDMLFGEEVGNKYIPANALEGPDGIREYSNITSPVMQPGAFVITSENENPAATIRWADHFYGDEGAELFFMGIEGETFETDEEGNRDYVDEIENNPDGLSMEQAVSQYLTYPGGFYPALVKEEFFIGSENTEMSWDAVETLEPYMIEEVWPEFTFTDEEGKTMNTLGADMHKYVNEMTDKFVTGEVPFSEWDNYVETIKDMNLEKYMEIQQAAYERFKK</sequence>
<dbReference type="OrthoDB" id="9787283at2"/>
<evidence type="ECO:0000313" key="7">
    <source>
        <dbReference type="EMBL" id="PAV31240.1"/>
    </source>
</evidence>
<dbReference type="InterPro" id="IPR050490">
    <property type="entry name" value="Bact_solute-bd_prot1"/>
</dbReference>
<dbReference type="PANTHER" id="PTHR43649">
    <property type="entry name" value="ARABINOSE-BINDING PROTEIN-RELATED"/>
    <property type="match status" value="1"/>
</dbReference>
<keyword evidence="5" id="KW-0449">Lipoprotein</keyword>
<evidence type="ECO:0000256" key="6">
    <source>
        <dbReference type="SAM" id="SignalP"/>
    </source>
</evidence>
<dbReference type="Pfam" id="PF13416">
    <property type="entry name" value="SBP_bac_8"/>
    <property type="match status" value="1"/>
</dbReference>
<evidence type="ECO:0000256" key="2">
    <source>
        <dbReference type="ARBA" id="ARBA00022729"/>
    </source>
</evidence>
<reference evidence="7 8" key="1">
    <citation type="submission" date="2017-08" db="EMBL/GenBank/DDBJ databases">
        <title>Virgibacillus indicus sp. nov. and Virgibacillus profoundi sp. nov, two moderately halophilic bacteria isolated from marine sediment by using the Microfluidic Streak Plate.</title>
        <authorList>
            <person name="Xu B."/>
            <person name="Hu B."/>
            <person name="Wang J."/>
            <person name="Zhu Y."/>
            <person name="Huang L."/>
            <person name="Du W."/>
            <person name="Huang Y."/>
        </authorList>
    </citation>
    <scope>NUCLEOTIDE SEQUENCE [LARGE SCALE GENOMIC DNA]</scope>
    <source>
        <strain evidence="7 8">IO3-P3-H5</strain>
    </source>
</reference>
<comment type="caution">
    <text evidence="7">The sequence shown here is derived from an EMBL/GenBank/DDBJ whole genome shotgun (WGS) entry which is preliminary data.</text>
</comment>
<gene>
    <name evidence="7" type="ORF">CIL05_00870</name>
</gene>
<dbReference type="PROSITE" id="PS51257">
    <property type="entry name" value="PROKAR_LIPOPROTEIN"/>
    <property type="match status" value="1"/>
</dbReference>
<proteinExistence type="predicted"/>
<evidence type="ECO:0000256" key="3">
    <source>
        <dbReference type="ARBA" id="ARBA00023136"/>
    </source>
</evidence>
<name>A0A2A2IJA9_9BACI</name>
<accession>A0A2A2IJA9</accession>
<dbReference type="PANTHER" id="PTHR43649:SF33">
    <property type="entry name" value="POLYGALACTURONAN_RHAMNOGALACTURONAN-BINDING PROTEIN YTCQ"/>
    <property type="match status" value="1"/>
</dbReference>
<evidence type="ECO:0000256" key="5">
    <source>
        <dbReference type="ARBA" id="ARBA00023288"/>
    </source>
</evidence>